<dbReference type="GO" id="GO:0015074">
    <property type="term" value="P:DNA integration"/>
    <property type="evidence" value="ECO:0007669"/>
    <property type="project" value="InterPro"/>
</dbReference>
<dbReference type="GO" id="GO:0003677">
    <property type="term" value="F:DNA binding"/>
    <property type="evidence" value="ECO:0007669"/>
    <property type="project" value="InterPro"/>
</dbReference>
<accession>A0A8H2RIH6</accession>
<keyword evidence="1" id="KW-0233">DNA recombination</keyword>
<proteinExistence type="predicted"/>
<comment type="caution">
    <text evidence="3">The sequence shown here is derived from an EMBL/GenBank/DDBJ whole genome shotgun (WGS) entry which is preliminary data.</text>
</comment>
<reference evidence="3 4" key="1">
    <citation type="submission" date="2019-09" db="EMBL/GenBank/DDBJ databases">
        <authorList>
            <person name="Chandra G."/>
            <person name="Truman W A."/>
        </authorList>
    </citation>
    <scope>NUCLEOTIDE SEQUENCE [LARGE SCALE GENOMIC DNA]</scope>
    <source>
        <strain evidence="3">PS900</strain>
    </source>
</reference>
<evidence type="ECO:0000259" key="2">
    <source>
        <dbReference type="PROSITE" id="PS51898"/>
    </source>
</evidence>
<evidence type="ECO:0000256" key="1">
    <source>
        <dbReference type="ARBA" id="ARBA00023172"/>
    </source>
</evidence>
<dbReference type="InterPro" id="IPR013762">
    <property type="entry name" value="Integrase-like_cat_sf"/>
</dbReference>
<dbReference type="PROSITE" id="PS51898">
    <property type="entry name" value="TYR_RECOMBINASE"/>
    <property type="match status" value="1"/>
</dbReference>
<dbReference type="SUPFAM" id="SSF56349">
    <property type="entry name" value="DNA breaking-rejoining enzymes"/>
    <property type="match status" value="1"/>
</dbReference>
<dbReference type="AlphaFoldDB" id="A0A8H2RIH6"/>
<gene>
    <name evidence="3" type="ORF">PS900_03493</name>
</gene>
<dbReference type="Proteomes" id="UP000325723">
    <property type="component" value="Unassembled WGS sequence"/>
</dbReference>
<evidence type="ECO:0000313" key="3">
    <source>
        <dbReference type="EMBL" id="VVP13976.1"/>
    </source>
</evidence>
<sequence>MQSDDKDEDEDEDDFEKLMEEVDLDARQAADAYFEELYETSHGHPSSLLGDDLWDEAVPPLGSDPKPQRKGGLKFKLAASPSGNFPVSIYSSYNDGRWILMEGGEYCEVSILIENAPQNLQALKRAISYYFLPSTNPFGTVRSFVSSMNYADAFKYVQRFIFEEGRLSGSDDFVSIISAEMLNQALDDCKAQAYPHSYSMLFFYINFWLAISAQGLIPDEFCLDVDINEIDTSERRRDVYDYIASNLVGWKPFSEDELGHLLSYAYFWIDDALPVIENVQQFISTHPKLLRNKSYSCNVACRDEYFERVLGHTVKGIEVVGFSTSTSVQRMTSSSGRRHVYVRINYNWRDKYRAAVDRVRNAIFILFSLLTGMRKREMATLQFDDVELGADGVWRVSFARYKTSTDPNFLGDADHITIPNYLGVAIESYKQARKFGGYYLKGYIFQPALGNSSVNRTDRMIERVARLVGRETGVPQLHIHRFRKTIAELLINESEANIDVIRMVFGHSSYIMTLRYIARNPFLVSSVVDTLKEHFAEDFVDVVSAIHTGVYAGEAAHRVAEQINKRPDLFSGTVLKVTVMQYVKYLFEGGSSFHIQRTSIGTICMSHIYHGAEELPPCLTAIPDLIFPARPDFSNCQIHCKNNLILQGSKEALEHNLKFYRTILVNRTKLRPEAVKELNHKILLNEQLLDQLQASAAKDVSRRFLE</sequence>
<dbReference type="InterPro" id="IPR011010">
    <property type="entry name" value="DNA_brk_join_enz"/>
</dbReference>
<protein>
    <recommendedName>
        <fullName evidence="2">Tyr recombinase domain-containing protein</fullName>
    </recommendedName>
</protein>
<dbReference type="InterPro" id="IPR002104">
    <property type="entry name" value="Integrase_catalytic"/>
</dbReference>
<dbReference type="EMBL" id="CABVIE010000010">
    <property type="protein sequence ID" value="VVP13976.1"/>
    <property type="molecule type" value="Genomic_DNA"/>
</dbReference>
<feature type="domain" description="Tyr recombinase" evidence="2">
    <location>
        <begin position="339"/>
        <end position="529"/>
    </location>
</feature>
<evidence type="ECO:0000313" key="4">
    <source>
        <dbReference type="Proteomes" id="UP000325723"/>
    </source>
</evidence>
<name>A0A8H2RIH6_PSEFL</name>
<dbReference type="GO" id="GO:0006310">
    <property type="term" value="P:DNA recombination"/>
    <property type="evidence" value="ECO:0007669"/>
    <property type="project" value="UniProtKB-KW"/>
</dbReference>
<dbReference type="Gene3D" id="1.10.443.10">
    <property type="entry name" value="Intergrase catalytic core"/>
    <property type="match status" value="1"/>
</dbReference>
<organism evidence="3 4">
    <name type="scientific">Pseudomonas fluorescens</name>
    <dbReference type="NCBI Taxonomy" id="294"/>
    <lineage>
        <taxon>Bacteria</taxon>
        <taxon>Pseudomonadati</taxon>
        <taxon>Pseudomonadota</taxon>
        <taxon>Gammaproteobacteria</taxon>
        <taxon>Pseudomonadales</taxon>
        <taxon>Pseudomonadaceae</taxon>
        <taxon>Pseudomonas</taxon>
    </lineage>
</organism>
<dbReference type="Pfam" id="PF00589">
    <property type="entry name" value="Phage_integrase"/>
    <property type="match status" value="1"/>
</dbReference>